<reference evidence="3 4" key="1">
    <citation type="journal article" date="2022" name="Nat. Plants">
        <title>Genomes of leafy and leafless Platanthera orchids illuminate the evolution of mycoheterotrophy.</title>
        <authorList>
            <person name="Li M.H."/>
            <person name="Liu K.W."/>
            <person name="Li Z."/>
            <person name="Lu H.C."/>
            <person name="Ye Q.L."/>
            <person name="Zhang D."/>
            <person name="Wang J.Y."/>
            <person name="Li Y.F."/>
            <person name="Zhong Z.M."/>
            <person name="Liu X."/>
            <person name="Yu X."/>
            <person name="Liu D.K."/>
            <person name="Tu X.D."/>
            <person name="Liu B."/>
            <person name="Hao Y."/>
            <person name="Liao X.Y."/>
            <person name="Jiang Y.T."/>
            <person name="Sun W.H."/>
            <person name="Chen J."/>
            <person name="Chen Y.Q."/>
            <person name="Ai Y."/>
            <person name="Zhai J.W."/>
            <person name="Wu S.S."/>
            <person name="Zhou Z."/>
            <person name="Hsiao Y.Y."/>
            <person name="Wu W.L."/>
            <person name="Chen Y.Y."/>
            <person name="Lin Y.F."/>
            <person name="Hsu J.L."/>
            <person name="Li C.Y."/>
            <person name="Wang Z.W."/>
            <person name="Zhao X."/>
            <person name="Zhong W.Y."/>
            <person name="Ma X.K."/>
            <person name="Ma L."/>
            <person name="Huang J."/>
            <person name="Chen G.Z."/>
            <person name="Huang M.Z."/>
            <person name="Huang L."/>
            <person name="Peng D.H."/>
            <person name="Luo Y.B."/>
            <person name="Zou S.Q."/>
            <person name="Chen S.P."/>
            <person name="Lan S."/>
            <person name="Tsai W.C."/>
            <person name="Van de Peer Y."/>
            <person name="Liu Z.J."/>
        </authorList>
    </citation>
    <scope>NUCLEOTIDE SEQUENCE [LARGE SCALE GENOMIC DNA]</scope>
    <source>
        <strain evidence="3">Lor288</strain>
    </source>
</reference>
<accession>A0ABR2M1A9</accession>
<dbReference type="PROSITE" id="PS50015">
    <property type="entry name" value="SAP_B"/>
    <property type="match status" value="1"/>
</dbReference>
<evidence type="ECO:0000259" key="2">
    <source>
        <dbReference type="PROSITE" id="PS50015"/>
    </source>
</evidence>
<sequence length="149" mass="16536">MSADIPLSSNNSIIENNAGGHEQLCTLCEAFTSRATNLLNKNKTQSEILDSLHYSCSLLPSLELKCVILVDYYSALFFASIDKIHPEEFCGRVGLCEISSVSILKKDVKCRLCHQVIVEVLLKLKDPDAQNLIIVSIHPDIVRHGEALR</sequence>
<dbReference type="Proteomes" id="UP001412067">
    <property type="component" value="Unassembled WGS sequence"/>
</dbReference>
<evidence type="ECO:0000256" key="1">
    <source>
        <dbReference type="ARBA" id="ARBA00023157"/>
    </source>
</evidence>
<dbReference type="SUPFAM" id="SSF47862">
    <property type="entry name" value="Saposin"/>
    <property type="match status" value="1"/>
</dbReference>
<keyword evidence="4" id="KW-1185">Reference proteome</keyword>
<proteinExistence type="predicted"/>
<dbReference type="Pfam" id="PF05184">
    <property type="entry name" value="SapB_1"/>
    <property type="match status" value="1"/>
</dbReference>
<name>A0ABR2M1A9_9ASPA</name>
<dbReference type="InterPro" id="IPR008139">
    <property type="entry name" value="SaposinB_dom"/>
</dbReference>
<dbReference type="PANTHER" id="PTHR11480">
    <property type="entry name" value="SAPOSIN-RELATED"/>
    <property type="match status" value="1"/>
</dbReference>
<keyword evidence="1" id="KW-1015">Disulfide bond</keyword>
<dbReference type="PANTHER" id="PTHR11480:SF3">
    <property type="entry name" value="BCDNA.GH08312"/>
    <property type="match status" value="1"/>
</dbReference>
<feature type="domain" description="Saposin B-type" evidence="2">
    <location>
        <begin position="21"/>
        <end position="100"/>
    </location>
</feature>
<protein>
    <recommendedName>
        <fullName evidence="2">Saposin B-type domain-containing protein</fullName>
    </recommendedName>
</protein>
<dbReference type="Gene3D" id="1.10.225.10">
    <property type="entry name" value="Saposin-like"/>
    <property type="match status" value="1"/>
</dbReference>
<evidence type="ECO:0000313" key="4">
    <source>
        <dbReference type="Proteomes" id="UP001412067"/>
    </source>
</evidence>
<gene>
    <name evidence="3" type="ORF">KSP40_PGU014702</name>
</gene>
<comment type="caution">
    <text evidence="3">The sequence shown here is derived from an EMBL/GenBank/DDBJ whole genome shotgun (WGS) entry which is preliminary data.</text>
</comment>
<dbReference type="InterPro" id="IPR007856">
    <property type="entry name" value="SapB_1"/>
</dbReference>
<dbReference type="InterPro" id="IPR011001">
    <property type="entry name" value="Saposin-like"/>
</dbReference>
<organism evidence="3 4">
    <name type="scientific">Platanthera guangdongensis</name>
    <dbReference type="NCBI Taxonomy" id="2320717"/>
    <lineage>
        <taxon>Eukaryota</taxon>
        <taxon>Viridiplantae</taxon>
        <taxon>Streptophyta</taxon>
        <taxon>Embryophyta</taxon>
        <taxon>Tracheophyta</taxon>
        <taxon>Spermatophyta</taxon>
        <taxon>Magnoliopsida</taxon>
        <taxon>Liliopsida</taxon>
        <taxon>Asparagales</taxon>
        <taxon>Orchidaceae</taxon>
        <taxon>Orchidoideae</taxon>
        <taxon>Orchideae</taxon>
        <taxon>Orchidinae</taxon>
        <taxon>Platanthera</taxon>
    </lineage>
</organism>
<dbReference type="SMART" id="SM00741">
    <property type="entry name" value="SapB"/>
    <property type="match status" value="1"/>
</dbReference>
<dbReference type="InterPro" id="IPR051428">
    <property type="entry name" value="Sphingo_Act-Surfact_Prot"/>
</dbReference>
<dbReference type="EMBL" id="JBBWWR010000013">
    <property type="protein sequence ID" value="KAK8956266.1"/>
    <property type="molecule type" value="Genomic_DNA"/>
</dbReference>
<evidence type="ECO:0000313" key="3">
    <source>
        <dbReference type="EMBL" id="KAK8956266.1"/>
    </source>
</evidence>